<dbReference type="Proteomes" id="UP001630303">
    <property type="component" value="Unassembled WGS sequence"/>
</dbReference>
<gene>
    <name evidence="2" type="ORF">P5G46_03550</name>
</gene>
<feature type="transmembrane region" description="Helical" evidence="1">
    <location>
        <begin position="119"/>
        <end position="138"/>
    </location>
</feature>
<dbReference type="RefSeq" id="WP_375095698.1">
    <property type="nucleotide sequence ID" value="NZ_JAROCE010000001.1"/>
</dbReference>
<keyword evidence="3" id="KW-1185">Reference proteome</keyword>
<feature type="transmembrane region" description="Helical" evidence="1">
    <location>
        <begin position="94"/>
        <end position="113"/>
    </location>
</feature>
<reference evidence="2 3" key="1">
    <citation type="submission" date="2023-03" db="EMBL/GenBank/DDBJ databases">
        <title>MT1 and MT2 Draft Genomes of Novel Species.</title>
        <authorList>
            <person name="Venkateswaran K."/>
        </authorList>
    </citation>
    <scope>NUCLEOTIDE SEQUENCE [LARGE SCALE GENOMIC DNA]</scope>
    <source>
        <strain evidence="2 3">IF8SW-P5</strain>
    </source>
</reference>
<comment type="caution">
    <text evidence="2">The sequence shown here is derived from an EMBL/GenBank/DDBJ whole genome shotgun (WGS) entry which is preliminary data.</text>
</comment>
<keyword evidence="1" id="KW-1133">Transmembrane helix</keyword>
<feature type="transmembrane region" description="Helical" evidence="1">
    <location>
        <begin position="9"/>
        <end position="28"/>
    </location>
</feature>
<sequence>MSFEERNTWAGLIASVPGIAVYVVWMLWASRDTPVDRIDWVWPMASTIVASIVVAIVLSIVWGIVLSRRDPETDHRSDVRDREIATLGDRVGQAFLVFGGLAALVLCAVQAPWFWIANAVYAGFALSAIIGSMARLALYRRGMP</sequence>
<proteinExistence type="predicted"/>
<evidence type="ECO:0000256" key="1">
    <source>
        <dbReference type="SAM" id="Phobius"/>
    </source>
</evidence>
<keyword evidence="1" id="KW-0472">Membrane</keyword>
<evidence type="ECO:0008006" key="4">
    <source>
        <dbReference type="Google" id="ProtNLM"/>
    </source>
</evidence>
<dbReference type="EMBL" id="JAROCE010000001">
    <property type="protein sequence ID" value="MFM2719572.1"/>
    <property type="molecule type" value="Genomic_DNA"/>
</dbReference>
<organism evidence="2 3">
    <name type="scientific">Microbacterium mcarthurae</name>
    <dbReference type="NCBI Taxonomy" id="3035918"/>
    <lineage>
        <taxon>Bacteria</taxon>
        <taxon>Bacillati</taxon>
        <taxon>Actinomycetota</taxon>
        <taxon>Actinomycetes</taxon>
        <taxon>Micrococcales</taxon>
        <taxon>Microbacteriaceae</taxon>
        <taxon>Microbacterium</taxon>
    </lineage>
</organism>
<feature type="transmembrane region" description="Helical" evidence="1">
    <location>
        <begin position="40"/>
        <end position="66"/>
    </location>
</feature>
<accession>A0ABW9GCW9</accession>
<name>A0ABW9GCW9_9MICO</name>
<protein>
    <recommendedName>
        <fullName evidence="4">DUF2178 domain-containing protein</fullName>
    </recommendedName>
</protein>
<keyword evidence="1" id="KW-0812">Transmembrane</keyword>
<evidence type="ECO:0000313" key="2">
    <source>
        <dbReference type="EMBL" id="MFM2719572.1"/>
    </source>
</evidence>
<evidence type="ECO:0000313" key="3">
    <source>
        <dbReference type="Proteomes" id="UP001630303"/>
    </source>
</evidence>